<dbReference type="SUPFAM" id="SSF140931">
    <property type="entry name" value="Fic-like"/>
    <property type="match status" value="1"/>
</dbReference>
<dbReference type="PANTHER" id="PTHR39560:SF1">
    <property type="entry name" value="PROTEIN ADENYLYLTRANSFERASE FIC-RELATED"/>
    <property type="match status" value="1"/>
</dbReference>
<evidence type="ECO:0000256" key="3">
    <source>
        <dbReference type="ARBA" id="ARBA00022741"/>
    </source>
</evidence>
<comment type="catalytic activity">
    <reaction evidence="7">
        <text>L-tyrosyl-[protein] + ATP = O-(5'-adenylyl)-L-tyrosyl-[protein] + diphosphate</text>
        <dbReference type="Rhea" id="RHEA:54288"/>
        <dbReference type="Rhea" id="RHEA-COMP:10136"/>
        <dbReference type="Rhea" id="RHEA-COMP:13846"/>
        <dbReference type="ChEBI" id="CHEBI:30616"/>
        <dbReference type="ChEBI" id="CHEBI:33019"/>
        <dbReference type="ChEBI" id="CHEBI:46858"/>
        <dbReference type="ChEBI" id="CHEBI:83624"/>
        <dbReference type="EC" id="2.7.7.108"/>
    </reaction>
</comment>
<feature type="domain" description="Fido" evidence="8">
    <location>
        <begin position="70"/>
        <end position="229"/>
    </location>
</feature>
<dbReference type="HOGENOM" id="CLU_024177_0_0_5"/>
<dbReference type="PANTHER" id="PTHR39560">
    <property type="entry name" value="PROTEIN ADENYLYLTRANSFERASE FIC-RELATED"/>
    <property type="match status" value="1"/>
</dbReference>
<name>E6YMR3_9HYPH</name>
<evidence type="ECO:0000256" key="5">
    <source>
        <dbReference type="ARBA" id="ARBA00034531"/>
    </source>
</evidence>
<dbReference type="PATRIC" id="fig|685782.3.peg.560"/>
<dbReference type="Gene3D" id="2.40.50.140">
    <property type="entry name" value="Nucleic acid-binding proteins"/>
    <property type="match status" value="1"/>
</dbReference>
<dbReference type="EMBL" id="FN645462">
    <property type="protein sequence ID" value="CBI78151.1"/>
    <property type="molecule type" value="Genomic_DNA"/>
</dbReference>
<dbReference type="OrthoDB" id="7921411at2"/>
<reference evidence="10 11" key="2">
    <citation type="submission" date="2012-04" db="EMBL/GenBank/DDBJ databases">
        <title>The Genome Sequence of Bartonella rochalimae BMGH.</title>
        <authorList>
            <consortium name="The Broad Institute Genome Sequencing Platform"/>
            <consortium name="The Broad Institute Genome Sequencing Center for Infectious Disease"/>
            <person name="Feldgarden M."/>
            <person name="Kirby J."/>
            <person name="Kosoy M."/>
            <person name="Birtles R."/>
            <person name="Probert W.S."/>
            <person name="Chiaraviglio L."/>
            <person name="Walker B."/>
            <person name="Young S.K."/>
            <person name="Zeng Q."/>
            <person name="Gargeya S."/>
            <person name="Fitzgerald M."/>
            <person name="Haas B."/>
            <person name="Abouelleil A."/>
            <person name="Alvarado L."/>
            <person name="Arachchi H.M."/>
            <person name="Berlin A.M."/>
            <person name="Chapman S.B."/>
            <person name="Goldberg J."/>
            <person name="Griggs A."/>
            <person name="Gujja S."/>
            <person name="Hansen M."/>
            <person name="Howarth C."/>
            <person name="Imamovic A."/>
            <person name="Larimer J."/>
            <person name="McCowen C."/>
            <person name="Montmayeur A."/>
            <person name="Murphy C."/>
            <person name="Neiman D."/>
            <person name="Pearson M."/>
            <person name="Priest M."/>
            <person name="Roberts A."/>
            <person name="Saif S."/>
            <person name="Shea T."/>
            <person name="Sisk P."/>
            <person name="Sykes S."/>
            <person name="Wortman J."/>
            <person name="Nusbaum C."/>
            <person name="Birren B."/>
        </authorList>
    </citation>
    <scope>NUCLEOTIDE SEQUENCE [LARGE SCALE GENOMIC DNA]</scope>
    <source>
        <strain evidence="10 11">ATCC BAA-1498</strain>
    </source>
</reference>
<dbReference type="GO" id="GO:0005524">
    <property type="term" value="F:ATP binding"/>
    <property type="evidence" value="ECO:0007669"/>
    <property type="project" value="UniProtKB-KW"/>
</dbReference>
<dbReference type="Proteomes" id="UP000027336">
    <property type="component" value="Unassembled WGS sequence"/>
</dbReference>
<dbReference type="InterPro" id="IPR036597">
    <property type="entry name" value="Fido-like_dom_sf"/>
</dbReference>
<dbReference type="InterPro" id="IPR003812">
    <property type="entry name" value="Fido"/>
</dbReference>
<gene>
    <name evidence="9" type="ORF">BARRO_80015</name>
    <name evidence="10" type="ORF">O99_00541</name>
</gene>
<evidence type="ECO:0000313" key="9">
    <source>
        <dbReference type="EMBL" id="CBI78151.1"/>
    </source>
</evidence>
<evidence type="ECO:0000256" key="2">
    <source>
        <dbReference type="ARBA" id="ARBA00022695"/>
    </source>
</evidence>
<dbReference type="GO" id="GO:0070733">
    <property type="term" value="F:AMPylase activity"/>
    <property type="evidence" value="ECO:0007669"/>
    <property type="project" value="UniProtKB-EC"/>
</dbReference>
<dbReference type="NCBIfam" id="NF033856">
    <property type="entry name" value="T4SS_effec_BID"/>
    <property type="match status" value="1"/>
</dbReference>
<evidence type="ECO:0000313" key="10">
    <source>
        <dbReference type="EMBL" id="KEC56503.1"/>
    </source>
</evidence>
<keyword evidence="4" id="KW-0067">ATP-binding</keyword>
<dbReference type="AlphaFoldDB" id="E6YMR3"/>
<sequence>MFIKDSQTFKNAEKSLLKNSINYTYAESGDPYTLINKLGIQDHQQLKIKCAHKVTKELVNVHQEPIPQKVDQLYLKKLHKRLFGAIFDWAGETRDNPIKMSNGKIATMLVNDKNSPFASNEKLSKCLNELDAKLAQRAQRNEAGNTSQKKVSDKNEPLSEDIATIYALLDHARPFVEGNGIVQRLFVNKLSQAENQKLDFSVVTQKRMEDAIVSAANDNLQPMQHLFEDASNPENIKVLKTAINRMTPEEAQEIARGIITTPISGKIYTGVYESRQLDTIVIRTSNSLIVCNKSVIPREQFQKLKLGDKISFKALSKLSDVLIPGKELRNLTDFKIMERTVCNSYVLHQRKEIERLAKVVFGNREKLTNHLERIHDNPNSAKMLSETILHNPKSIAKLAGFGKYGINSPKRNKAEKSLSALGEAILRYGSDLKTSKEEVLREHRAEQYRLAKEVSLPGEKIQRYLDMSKEERESALKIEGNVTICKEISAFLKQINSRLSVSERKMVNSGSYESLAESIGIPEDKAKQVIDTIQQIKVLQKQAMLIREPRQQTIAIAS</sequence>
<dbReference type="EMBL" id="AHPK01000004">
    <property type="protein sequence ID" value="KEC56503.1"/>
    <property type="molecule type" value="Genomic_DNA"/>
</dbReference>
<dbReference type="InterPro" id="IPR012340">
    <property type="entry name" value="NA-bd_OB-fold"/>
</dbReference>
<reference evidence="9" key="1">
    <citation type="journal article" date="2011" name="PLoS Genet.">
        <title>Parallel evolution of a type IV secretion system in radiating lineages of the host-restricted bacterial pathogen Bartonella.</title>
        <authorList>
            <person name="Engel P."/>
            <person name="Salzburger W."/>
            <person name="Liesch M."/>
            <person name="Chang C.C."/>
            <person name="Maruyama S."/>
            <person name="Lanz C."/>
            <person name="Calteau A."/>
            <person name="Lajus A."/>
            <person name="Medigue C."/>
            <person name="Schuster S.C."/>
            <person name="Dehio C."/>
        </authorList>
    </citation>
    <scope>NUCLEOTIDE SEQUENCE</scope>
    <source>
        <strain evidence="9">ATCC BAA-1498</strain>
    </source>
</reference>
<organism evidence="9">
    <name type="scientific">Bartonella rochalimae ATCC BAA-1498</name>
    <dbReference type="NCBI Taxonomy" id="685782"/>
    <lineage>
        <taxon>Bacteria</taxon>
        <taxon>Pseudomonadati</taxon>
        <taxon>Pseudomonadota</taxon>
        <taxon>Alphaproteobacteria</taxon>
        <taxon>Hyphomicrobiales</taxon>
        <taxon>Bartonellaceae</taxon>
        <taxon>Bartonella</taxon>
    </lineage>
</organism>
<keyword evidence="11" id="KW-1185">Reference proteome</keyword>
<keyword evidence="2" id="KW-0548">Nucleotidyltransferase</keyword>
<keyword evidence="1" id="KW-0808">Transferase</keyword>
<comment type="catalytic activity">
    <reaction evidence="6">
        <text>L-threonyl-[protein] + ATP = 3-O-(5'-adenylyl)-L-threonyl-[protein] + diphosphate</text>
        <dbReference type="Rhea" id="RHEA:54292"/>
        <dbReference type="Rhea" id="RHEA-COMP:11060"/>
        <dbReference type="Rhea" id="RHEA-COMP:13847"/>
        <dbReference type="ChEBI" id="CHEBI:30013"/>
        <dbReference type="ChEBI" id="CHEBI:30616"/>
        <dbReference type="ChEBI" id="CHEBI:33019"/>
        <dbReference type="ChEBI" id="CHEBI:138113"/>
        <dbReference type="EC" id="2.7.7.108"/>
    </reaction>
</comment>
<dbReference type="Pfam" id="PF02661">
    <property type="entry name" value="Fic"/>
    <property type="match status" value="1"/>
</dbReference>
<dbReference type="eggNOG" id="COG2184">
    <property type="taxonomic scope" value="Bacteria"/>
</dbReference>
<dbReference type="GO" id="GO:0051302">
    <property type="term" value="P:regulation of cell division"/>
    <property type="evidence" value="ECO:0007669"/>
    <property type="project" value="TreeGrafter"/>
</dbReference>
<evidence type="ECO:0000259" key="8">
    <source>
        <dbReference type="PROSITE" id="PS51459"/>
    </source>
</evidence>
<keyword evidence="3" id="KW-0547">Nucleotide-binding</keyword>
<dbReference type="Gene3D" id="1.10.3290.10">
    <property type="entry name" value="Fido-like domain"/>
    <property type="match status" value="1"/>
</dbReference>
<accession>E6YMR3</accession>
<evidence type="ECO:0000256" key="4">
    <source>
        <dbReference type="ARBA" id="ARBA00022840"/>
    </source>
</evidence>
<dbReference type="RefSeq" id="WP_035006229.1">
    <property type="nucleotide sequence ID" value="NZ_KL407337.1"/>
</dbReference>
<evidence type="ECO:0000256" key="7">
    <source>
        <dbReference type="ARBA" id="ARBA00048696"/>
    </source>
</evidence>
<dbReference type="PROSITE" id="PS51459">
    <property type="entry name" value="FIDO"/>
    <property type="match status" value="1"/>
</dbReference>
<proteinExistence type="predicted"/>
<evidence type="ECO:0000313" key="11">
    <source>
        <dbReference type="Proteomes" id="UP000027336"/>
    </source>
</evidence>
<dbReference type="EC" id="2.7.7.108" evidence="5"/>
<evidence type="ECO:0000256" key="1">
    <source>
        <dbReference type="ARBA" id="ARBA00022679"/>
    </source>
</evidence>
<evidence type="ECO:0000256" key="6">
    <source>
        <dbReference type="ARBA" id="ARBA00047939"/>
    </source>
</evidence>
<protein>
    <recommendedName>
        <fullName evidence="5">protein adenylyltransferase</fullName>
        <ecNumber evidence="5">2.7.7.108</ecNumber>
    </recommendedName>
</protein>